<proteinExistence type="predicted"/>
<dbReference type="AlphaFoldDB" id="A0A6S6SL03"/>
<dbReference type="PANTHER" id="PTHR11364">
    <property type="entry name" value="THIOSULFATE SULFERTANSFERASE"/>
    <property type="match status" value="1"/>
</dbReference>
<accession>A0A6S6SL03</accession>
<dbReference type="EMBL" id="CACVAX010000018">
    <property type="protein sequence ID" value="CAA6808019.1"/>
    <property type="molecule type" value="Genomic_DNA"/>
</dbReference>
<evidence type="ECO:0000256" key="1">
    <source>
        <dbReference type="ARBA" id="ARBA00022679"/>
    </source>
</evidence>
<dbReference type="PROSITE" id="PS50206">
    <property type="entry name" value="RHODANESE_3"/>
    <property type="match status" value="2"/>
</dbReference>
<evidence type="ECO:0000256" key="2">
    <source>
        <dbReference type="ARBA" id="ARBA00022737"/>
    </source>
</evidence>
<evidence type="ECO:0000313" key="4">
    <source>
        <dbReference type="EMBL" id="CAA6808019.1"/>
    </source>
</evidence>
<feature type="domain" description="Rhodanese" evidence="3">
    <location>
        <begin position="81"/>
        <end position="143"/>
    </location>
</feature>
<evidence type="ECO:0000259" key="3">
    <source>
        <dbReference type="PROSITE" id="PS50206"/>
    </source>
</evidence>
<organism evidence="4">
    <name type="scientific">uncultured Sulfurovum sp</name>
    <dbReference type="NCBI Taxonomy" id="269237"/>
    <lineage>
        <taxon>Bacteria</taxon>
        <taxon>Pseudomonadati</taxon>
        <taxon>Campylobacterota</taxon>
        <taxon>Epsilonproteobacteria</taxon>
        <taxon>Campylobacterales</taxon>
        <taxon>Sulfurovaceae</taxon>
        <taxon>Sulfurovum</taxon>
        <taxon>environmental samples</taxon>
    </lineage>
</organism>
<name>A0A6S6SL03_9BACT</name>
<feature type="domain" description="Rhodanese" evidence="3">
    <location>
        <begin position="256"/>
        <end position="336"/>
    </location>
</feature>
<dbReference type="Gene3D" id="3.40.250.10">
    <property type="entry name" value="Rhodanese-like domain"/>
    <property type="match status" value="2"/>
</dbReference>
<dbReference type="GO" id="GO:0004792">
    <property type="term" value="F:thiosulfate-cyanide sulfurtransferase activity"/>
    <property type="evidence" value="ECO:0007669"/>
    <property type="project" value="TreeGrafter"/>
</dbReference>
<dbReference type="InterPro" id="IPR045078">
    <property type="entry name" value="TST/MPST-like"/>
</dbReference>
<protein>
    <submittedName>
        <fullName evidence="4">Sulfurtransferase</fullName>
    </submittedName>
</protein>
<dbReference type="InterPro" id="IPR001763">
    <property type="entry name" value="Rhodanese-like_dom"/>
</dbReference>
<dbReference type="PANTHER" id="PTHR11364:SF27">
    <property type="entry name" value="SULFURTRANSFERASE"/>
    <property type="match status" value="1"/>
</dbReference>
<dbReference type="SUPFAM" id="SSF52821">
    <property type="entry name" value="Rhodanese/Cell cycle control phosphatase"/>
    <property type="match status" value="2"/>
</dbReference>
<reference evidence="4" key="1">
    <citation type="submission" date="2020-01" db="EMBL/GenBank/DDBJ databases">
        <authorList>
            <person name="Meier V. D."/>
            <person name="Meier V D."/>
        </authorList>
    </citation>
    <scope>NUCLEOTIDE SEQUENCE</scope>
    <source>
        <strain evidence="4">HLG_WM_MAG_04</strain>
    </source>
</reference>
<keyword evidence="1 4" id="KW-0808">Transferase</keyword>
<dbReference type="InterPro" id="IPR036873">
    <property type="entry name" value="Rhodanese-like_dom_sf"/>
</dbReference>
<keyword evidence="2" id="KW-0677">Repeat</keyword>
<gene>
    <name evidence="4" type="ORF">HELGO_WM3816</name>
</gene>
<sequence>MKRFIVLILLGITISFLQASENIFISPKVALKMINKKDVLFISLDKNSLEIKNSKQINMDFLISSDILGRLSCSSFYGCSKKIEKYFSSLGIENNHPLILYDNSYGIQSATFYGILESIGHTNMAILRGGIEDIMNLDPNWKLYSKYLNELDGLVDSIQKDVNQTRINDFASQINDLEKKIRVLEPHLLVDKSNSNFNNSNTVDSNYTITKTNQLYSFSKKDLVEILKANGQEDSNNSIIDVCTMHNLLGKDSHTGIKFLSWKRLIDKESRYLKSNETLEVLFRELGLTKTNHNYLYCMSGVEKAFFMMMALREVGYTKTKVFRGDWNTWVGDIDE</sequence>